<comment type="caution">
    <text evidence="1">The sequence shown here is derived from an EMBL/GenBank/DDBJ whole genome shotgun (WGS) entry which is preliminary data.</text>
</comment>
<reference evidence="1 2" key="1">
    <citation type="submission" date="2021-04" db="EMBL/GenBank/DDBJ databases">
        <title>Draft genome sequence of Paenibacillus cisolokensis, LC2-13A.</title>
        <authorList>
            <person name="Uke A."/>
            <person name="Chhe C."/>
            <person name="Baramee S."/>
            <person name="Kosugi A."/>
        </authorList>
    </citation>
    <scope>NUCLEOTIDE SEQUENCE [LARGE SCALE GENOMIC DNA]</scope>
    <source>
        <strain evidence="1 2">LC2-13A</strain>
    </source>
</reference>
<accession>A0ABQ4N8S5</accession>
<dbReference type="InterPro" id="IPR058600">
    <property type="entry name" value="YhjD-like"/>
</dbReference>
<gene>
    <name evidence="1" type="ORF">PACILC2_28890</name>
</gene>
<protein>
    <submittedName>
        <fullName evidence="1">Uncharacterized protein</fullName>
    </submittedName>
</protein>
<dbReference type="Proteomes" id="UP000680304">
    <property type="component" value="Unassembled WGS sequence"/>
</dbReference>
<sequence length="130" mass="14938">MFDLFEGVAIMAVINDTRPSAAAAQPNPRVPLHTEEEMDQVKRYVLLGVTLRILDHDIRAVAASGMKLPRLYESMLRGVQDRVLLEMAAIRRQFRSRGIKIYEERRESDGLSAQYICRGYHHRFSCFGRS</sequence>
<dbReference type="Pfam" id="PF26325">
    <property type="entry name" value="YhjD"/>
    <property type="match status" value="1"/>
</dbReference>
<evidence type="ECO:0000313" key="2">
    <source>
        <dbReference type="Proteomes" id="UP000680304"/>
    </source>
</evidence>
<organism evidence="1 2">
    <name type="scientific">Paenibacillus cisolokensis</name>
    <dbReference type="NCBI Taxonomy" id="1658519"/>
    <lineage>
        <taxon>Bacteria</taxon>
        <taxon>Bacillati</taxon>
        <taxon>Bacillota</taxon>
        <taxon>Bacilli</taxon>
        <taxon>Bacillales</taxon>
        <taxon>Paenibacillaceae</taxon>
        <taxon>Paenibacillus</taxon>
    </lineage>
</organism>
<proteinExistence type="predicted"/>
<keyword evidence="2" id="KW-1185">Reference proteome</keyword>
<name>A0ABQ4N8S5_9BACL</name>
<evidence type="ECO:0000313" key="1">
    <source>
        <dbReference type="EMBL" id="GIQ64321.1"/>
    </source>
</evidence>
<dbReference type="EMBL" id="BOVJ01000089">
    <property type="protein sequence ID" value="GIQ64321.1"/>
    <property type="molecule type" value="Genomic_DNA"/>
</dbReference>